<dbReference type="Gene3D" id="2.60.40.10">
    <property type="entry name" value="Immunoglobulins"/>
    <property type="match status" value="2"/>
</dbReference>
<accession>A0A095Y9Z5</accession>
<dbReference type="Gene3D" id="2.60.40.740">
    <property type="match status" value="1"/>
</dbReference>
<evidence type="ECO:0000256" key="1">
    <source>
        <dbReference type="ARBA" id="ARBA00007257"/>
    </source>
</evidence>
<feature type="chain" id="PRO_5001921949" description="Cell wall anchor protein" evidence="8">
    <location>
        <begin position="29"/>
        <end position="825"/>
    </location>
</feature>
<dbReference type="NCBIfam" id="TIGR01167">
    <property type="entry name" value="LPXTG_anchor"/>
    <property type="match status" value="1"/>
</dbReference>
<proteinExistence type="inferred from homology"/>
<protein>
    <recommendedName>
        <fullName evidence="15">Cell wall anchor protein</fullName>
    </recommendedName>
</protein>
<evidence type="ECO:0000256" key="6">
    <source>
        <dbReference type="SAM" id="Coils"/>
    </source>
</evidence>
<evidence type="ECO:0000256" key="4">
    <source>
        <dbReference type="ARBA" id="ARBA00022729"/>
    </source>
</evidence>
<feature type="domain" description="Gram-positive cocci surface proteins LPxTG" evidence="9">
    <location>
        <begin position="784"/>
        <end position="819"/>
    </location>
</feature>
<evidence type="ECO:0000259" key="11">
    <source>
        <dbReference type="Pfam" id="PF16570"/>
    </source>
</evidence>
<evidence type="ECO:0000256" key="7">
    <source>
        <dbReference type="SAM" id="Phobius"/>
    </source>
</evidence>
<keyword evidence="7" id="KW-0812">Transmembrane</keyword>
<keyword evidence="6" id="KW-0175">Coiled coil</keyword>
<dbReference type="Gene3D" id="2.60.40.1140">
    <property type="entry name" value="Collagen-binding surface protein Cna, B-type domain"/>
    <property type="match status" value="1"/>
</dbReference>
<feature type="domain" description="Gram-positive pilin subunit D1 N-terminal" evidence="10">
    <location>
        <begin position="55"/>
        <end position="265"/>
    </location>
</feature>
<sequence>MKKKILSLLTAFAMVFGILVAPFTTASANNADEPVEVPTGKLDANDLSETKPPVTEIDLYKLVTKESYKKGAAWEHTGGKIAPDTGSKNKYESLGSKVEGLKGAKFTFYKINVKVNASTTDTTGKEAKTQAEADKLNEKYFNILKANPANFETADVMNQIMTKGYPVADGATKTIPAGVIEKATGTGLTDGETAETDDNGLATLKLADGYYWAVESQVPEKVTSKMAVPFGLTLPIMNIKDVKKGQDTIKAGTQYLKKLYIYPKNIQTDNVQIDKDHANYDETTGKWVDKDGNEVPSSKLGIKYDQYQRNKDTISKQLGQEAPYQSSTVLPRNYTFESFTWIDTMSEGLTYNKNLEVTIDYTDADGKTIKEKQPFINADNKATFVTERDNGYEIKVKKAQVANTLVEYLKRGPVTFHFSYSAKVNNSAAVDKPQSNSITFIPKEPKGVPEVESANGKIEIKKSWKKKGQDANPAAKDLTYYVEDANGKTVASVTVKSDATAGTVIQAANGITFKVGDNFGSGTFEGLPTGKFKVREAVNGYLPTYEIPGAVPGGDAQAPAGKLDIINDDNPDVKKPSEPKVFLHGKRFVKMDQTGDTTRLFGAVFAIRNKSKAANNKDKDKFLVVKANNQKIAEVQAVKDAKKNLDEKIDAYNKLTAEEQKKQKGTYDTAIDGLQKIYNDAVIAARTDYTWEEGTGTNKNTPPEGAYKLVSDGQGRFEITGLYAGDYELVELTAPVGYAKLDKPVAFTVKDGTYAGDKTKEVKYTVADDDSGDKKAEHGYGQRVDNKKVTIPQTGGIGSLIFIVAGLAIMTGAFVAYKKSQAVEA</sequence>
<evidence type="ECO:0000259" key="12">
    <source>
        <dbReference type="Pfam" id="PF17802"/>
    </source>
</evidence>
<dbReference type="InterPro" id="IPR032332">
    <property type="entry name" value="GramPos_pilinD3"/>
</dbReference>
<evidence type="ECO:0000256" key="8">
    <source>
        <dbReference type="SAM" id="SignalP"/>
    </source>
</evidence>
<dbReference type="Proteomes" id="UP000029579">
    <property type="component" value="Unassembled WGS sequence"/>
</dbReference>
<dbReference type="RefSeq" id="WP_037328430.1">
    <property type="nucleotide sequence ID" value="NZ_JRMW01000039.1"/>
</dbReference>
<feature type="signal peptide" evidence="8">
    <location>
        <begin position="1"/>
        <end position="28"/>
    </location>
</feature>
<dbReference type="InterPro" id="IPR013783">
    <property type="entry name" value="Ig-like_fold"/>
</dbReference>
<keyword evidence="7" id="KW-0472">Membrane</keyword>
<keyword evidence="5" id="KW-0572">Peptidoglycan-anchor</keyword>
<dbReference type="Pfam" id="PF00746">
    <property type="entry name" value="Gram_pos_anchor"/>
    <property type="match status" value="1"/>
</dbReference>
<name>A0A095Y9Z5_9FIRM</name>
<dbReference type="InterPro" id="IPR032364">
    <property type="entry name" value="GramPos_pilinD1_N"/>
</dbReference>
<dbReference type="EMBL" id="JRMW01000039">
    <property type="protein sequence ID" value="KGF03412.1"/>
    <property type="molecule type" value="Genomic_DNA"/>
</dbReference>
<dbReference type="PANTHER" id="PTHR36108">
    <property type="entry name" value="COLOSSIN-B-RELATED"/>
    <property type="match status" value="1"/>
</dbReference>
<feature type="domain" description="SpaA-like prealbumin fold" evidence="12">
    <location>
        <begin position="706"/>
        <end position="753"/>
    </location>
</feature>
<dbReference type="Pfam" id="PF16570">
    <property type="entry name" value="GramPos_pilinD3"/>
    <property type="match status" value="1"/>
</dbReference>
<keyword evidence="7" id="KW-1133">Transmembrane helix</keyword>
<evidence type="ECO:0000259" key="10">
    <source>
        <dbReference type="Pfam" id="PF16555"/>
    </source>
</evidence>
<dbReference type="OrthoDB" id="2056845at2"/>
<evidence type="ECO:0008006" key="15">
    <source>
        <dbReference type="Google" id="ProtNLM"/>
    </source>
</evidence>
<dbReference type="AlphaFoldDB" id="A0A095Y9Z5"/>
<dbReference type="InterPro" id="IPR026466">
    <property type="entry name" value="Fim_isopep_form_D2_dom"/>
</dbReference>
<dbReference type="eggNOG" id="COG4932">
    <property type="taxonomic scope" value="Bacteria"/>
</dbReference>
<dbReference type="NCBIfam" id="TIGR04226">
    <property type="entry name" value="RrgB_K2N_iso_D2"/>
    <property type="match status" value="1"/>
</dbReference>
<evidence type="ECO:0000259" key="9">
    <source>
        <dbReference type="Pfam" id="PF00746"/>
    </source>
</evidence>
<evidence type="ECO:0000256" key="3">
    <source>
        <dbReference type="ARBA" id="ARBA00022525"/>
    </source>
</evidence>
<evidence type="ECO:0000313" key="13">
    <source>
        <dbReference type="EMBL" id="KGF03412.1"/>
    </source>
</evidence>
<reference evidence="13 14" key="1">
    <citation type="submission" date="2014-07" db="EMBL/GenBank/DDBJ databases">
        <authorList>
            <person name="McCorrison J."/>
            <person name="Sanka R."/>
            <person name="Torralba M."/>
            <person name="Gillis M."/>
            <person name="Haft D.H."/>
            <person name="Methe B."/>
            <person name="Sutton G."/>
            <person name="Nelson K.E."/>
        </authorList>
    </citation>
    <scope>NUCLEOTIDE SEQUENCE [LARGE SCALE GENOMIC DNA]</scope>
    <source>
        <strain evidence="13 14">S7-1-13</strain>
    </source>
</reference>
<keyword evidence="3" id="KW-0964">Secreted</keyword>
<dbReference type="InterPro" id="IPR019931">
    <property type="entry name" value="LPXTG_anchor"/>
</dbReference>
<feature type="coiled-coil region" evidence="6">
    <location>
        <begin position="628"/>
        <end position="662"/>
    </location>
</feature>
<dbReference type="Gene3D" id="1.20.58.90">
    <property type="match status" value="1"/>
</dbReference>
<dbReference type="Pfam" id="PF16555">
    <property type="entry name" value="GramPos_pilinD1"/>
    <property type="match status" value="1"/>
</dbReference>
<keyword evidence="2" id="KW-0134">Cell wall</keyword>
<dbReference type="PANTHER" id="PTHR36108:SF13">
    <property type="entry name" value="COLOSSIN-B-RELATED"/>
    <property type="match status" value="1"/>
</dbReference>
<dbReference type="Pfam" id="PF17802">
    <property type="entry name" value="SpaA"/>
    <property type="match status" value="1"/>
</dbReference>
<feature type="domain" description="Gram-positive pilin backbone subunit 3 Cna-B-like" evidence="11">
    <location>
        <begin position="456"/>
        <end position="606"/>
    </location>
</feature>
<organism evidence="13 14">
    <name type="scientific">Anaerococcus lactolyticus S7-1-13</name>
    <dbReference type="NCBI Taxonomy" id="1284686"/>
    <lineage>
        <taxon>Bacteria</taxon>
        <taxon>Bacillati</taxon>
        <taxon>Bacillota</taxon>
        <taxon>Tissierellia</taxon>
        <taxon>Tissierellales</taxon>
        <taxon>Peptoniphilaceae</taxon>
        <taxon>Anaerococcus</taxon>
    </lineage>
</organism>
<dbReference type="InterPro" id="IPR041033">
    <property type="entry name" value="SpaA_PFL_dom_1"/>
</dbReference>
<evidence type="ECO:0000313" key="14">
    <source>
        <dbReference type="Proteomes" id="UP000029579"/>
    </source>
</evidence>
<feature type="transmembrane region" description="Helical" evidence="7">
    <location>
        <begin position="796"/>
        <end position="817"/>
    </location>
</feature>
<gene>
    <name evidence="13" type="ORF">HMPREF1630_07475</name>
</gene>
<keyword evidence="4 8" id="KW-0732">Signal</keyword>
<evidence type="ECO:0000256" key="2">
    <source>
        <dbReference type="ARBA" id="ARBA00022512"/>
    </source>
</evidence>
<comment type="similarity">
    <text evidence="1">Belongs to the serine-aspartate repeat-containing protein (SDr) family.</text>
</comment>
<comment type="caution">
    <text evidence="13">The sequence shown here is derived from an EMBL/GenBank/DDBJ whole genome shotgun (WGS) entry which is preliminary data.</text>
</comment>
<evidence type="ECO:0000256" key="5">
    <source>
        <dbReference type="ARBA" id="ARBA00023088"/>
    </source>
</evidence>